<organism evidence="1 2">
    <name type="scientific">Haloferax sulfurifontis ATCC BAA-897</name>
    <dbReference type="NCBI Taxonomy" id="662480"/>
    <lineage>
        <taxon>Archaea</taxon>
        <taxon>Methanobacteriati</taxon>
        <taxon>Methanobacteriota</taxon>
        <taxon>Stenosarchaea group</taxon>
        <taxon>Halobacteria</taxon>
        <taxon>Halobacteriales</taxon>
        <taxon>Haloferacaceae</taxon>
        <taxon>Haloferax</taxon>
    </lineage>
</organism>
<evidence type="ECO:0000313" key="1">
    <source>
        <dbReference type="EMBL" id="ELZ91146.1"/>
    </source>
</evidence>
<dbReference type="AlphaFoldDB" id="M0I331"/>
<dbReference type="SUPFAM" id="SSF46785">
    <property type="entry name" value="Winged helix' DNA-binding domain"/>
    <property type="match status" value="1"/>
</dbReference>
<name>M0I331_9EURY</name>
<proteinExistence type="predicted"/>
<sequence length="86" mass="9905">MILSNGIDYDSSTITGNMADIRLNDADKAIIEELQQGRVTAAYLDRRIRWERGYLTQRLRRLQEHGIVVNLEDTGLYELIPGEQEL</sequence>
<dbReference type="EMBL" id="AOLM01000020">
    <property type="protein sequence ID" value="ELZ91146.1"/>
    <property type="molecule type" value="Genomic_DNA"/>
</dbReference>
<keyword evidence="2" id="KW-1185">Reference proteome</keyword>
<evidence type="ECO:0000313" key="2">
    <source>
        <dbReference type="Proteomes" id="UP000011508"/>
    </source>
</evidence>
<dbReference type="InterPro" id="IPR036390">
    <property type="entry name" value="WH_DNA-bd_sf"/>
</dbReference>
<dbReference type="InterPro" id="IPR036388">
    <property type="entry name" value="WH-like_DNA-bd_sf"/>
</dbReference>
<gene>
    <name evidence="1" type="ORF">C441_12465</name>
</gene>
<accession>M0I331</accession>
<comment type="caution">
    <text evidence="1">The sequence shown here is derived from an EMBL/GenBank/DDBJ whole genome shotgun (WGS) entry which is preliminary data.</text>
</comment>
<dbReference type="Gene3D" id="1.10.10.10">
    <property type="entry name" value="Winged helix-like DNA-binding domain superfamily/Winged helix DNA-binding domain"/>
    <property type="match status" value="1"/>
</dbReference>
<reference evidence="1 2" key="1">
    <citation type="journal article" date="2014" name="PLoS Genet.">
        <title>Phylogenetically driven sequencing of extremely halophilic archaea reveals strategies for static and dynamic osmo-response.</title>
        <authorList>
            <person name="Becker E.A."/>
            <person name="Seitzer P.M."/>
            <person name="Tritt A."/>
            <person name="Larsen D."/>
            <person name="Krusor M."/>
            <person name="Yao A.I."/>
            <person name="Wu D."/>
            <person name="Madern D."/>
            <person name="Eisen J.A."/>
            <person name="Darling A.E."/>
            <person name="Facciotti M.T."/>
        </authorList>
    </citation>
    <scope>NUCLEOTIDE SEQUENCE [LARGE SCALE GENOMIC DNA]</scope>
    <source>
        <strain evidence="1 2">ATCC BAA-897</strain>
    </source>
</reference>
<protein>
    <submittedName>
        <fullName evidence="1">Uncharacterized protein</fullName>
    </submittedName>
</protein>
<dbReference type="Proteomes" id="UP000011508">
    <property type="component" value="Unassembled WGS sequence"/>
</dbReference>